<dbReference type="EnsemblMetazoa" id="Aqu2.1.20938_001">
    <property type="protein sequence ID" value="Aqu2.1.20938_001"/>
    <property type="gene ID" value="Aqu2.1.20938"/>
</dbReference>
<name>A0A1X7U0N8_AMPQE</name>
<dbReference type="AlphaFoldDB" id="A0A1X7U0N8"/>
<dbReference type="InParanoid" id="A0A1X7U0N8"/>
<reference evidence="4" key="2">
    <citation type="submission" date="2017-05" db="UniProtKB">
        <authorList>
            <consortium name="EnsemblMetazoa"/>
        </authorList>
    </citation>
    <scope>IDENTIFICATION</scope>
</reference>
<keyword evidence="1" id="KW-1015">Disulfide bond</keyword>
<dbReference type="KEGG" id="aqu:105314125"/>
<dbReference type="GO" id="GO:0005615">
    <property type="term" value="C:extracellular space"/>
    <property type="evidence" value="ECO:0007669"/>
    <property type="project" value="TreeGrafter"/>
</dbReference>
<evidence type="ECO:0000313" key="4">
    <source>
        <dbReference type="EnsemblMetazoa" id="Aqu2.1.20938_001"/>
    </source>
</evidence>
<dbReference type="OrthoDB" id="6273946at2759"/>
<organism evidence="4">
    <name type="scientific">Amphimedon queenslandica</name>
    <name type="common">Sponge</name>
    <dbReference type="NCBI Taxonomy" id="400682"/>
    <lineage>
        <taxon>Eukaryota</taxon>
        <taxon>Metazoa</taxon>
        <taxon>Porifera</taxon>
        <taxon>Demospongiae</taxon>
        <taxon>Heteroscleromorpha</taxon>
        <taxon>Haplosclerida</taxon>
        <taxon>Niphatidae</taxon>
        <taxon>Amphimedon</taxon>
    </lineage>
</organism>
<evidence type="ECO:0000256" key="1">
    <source>
        <dbReference type="ARBA" id="ARBA00023157"/>
    </source>
</evidence>
<dbReference type="PANTHER" id="PTHR19143">
    <property type="entry name" value="FIBRINOGEN/TENASCIN/ANGIOPOEITIN"/>
    <property type="match status" value="1"/>
</dbReference>
<gene>
    <name evidence="4" type="primary">105314125</name>
</gene>
<dbReference type="Proteomes" id="UP000007879">
    <property type="component" value="Unassembled WGS sequence"/>
</dbReference>
<evidence type="ECO:0000256" key="2">
    <source>
        <dbReference type="SAM" id="SignalP"/>
    </source>
</evidence>
<dbReference type="SMART" id="SM00186">
    <property type="entry name" value="FBG"/>
    <property type="match status" value="1"/>
</dbReference>
<dbReference type="PROSITE" id="PS00514">
    <property type="entry name" value="FIBRINOGEN_C_1"/>
    <property type="match status" value="1"/>
</dbReference>
<dbReference type="FunFam" id="3.90.215.10:FF:000001">
    <property type="entry name" value="Tenascin isoform 1"/>
    <property type="match status" value="1"/>
</dbReference>
<dbReference type="InterPro" id="IPR014716">
    <property type="entry name" value="Fibrinogen_a/b/g_C_1"/>
</dbReference>
<dbReference type="eggNOG" id="KOG2579">
    <property type="taxonomic scope" value="Eukaryota"/>
</dbReference>
<evidence type="ECO:0000259" key="3">
    <source>
        <dbReference type="PROSITE" id="PS51406"/>
    </source>
</evidence>
<dbReference type="OMA" id="FRIANSA"/>
<accession>A0A1X7U0N8</accession>
<dbReference type="CDD" id="cd00087">
    <property type="entry name" value="FReD"/>
    <property type="match status" value="1"/>
</dbReference>
<feature type="signal peptide" evidence="2">
    <location>
        <begin position="1"/>
        <end position="18"/>
    </location>
</feature>
<feature type="domain" description="Fibrinogen C-terminal" evidence="3">
    <location>
        <begin position="21"/>
        <end position="234"/>
    </location>
</feature>
<dbReference type="PROSITE" id="PS51406">
    <property type="entry name" value="FIBRINOGEN_C_2"/>
    <property type="match status" value="1"/>
</dbReference>
<dbReference type="InterPro" id="IPR036056">
    <property type="entry name" value="Fibrinogen-like_C"/>
</dbReference>
<proteinExistence type="predicted"/>
<dbReference type="InterPro" id="IPR020837">
    <property type="entry name" value="Fibrinogen_CS"/>
</dbReference>
<dbReference type="SUPFAM" id="SSF56496">
    <property type="entry name" value="Fibrinogen C-terminal domain-like"/>
    <property type="match status" value="1"/>
</dbReference>
<dbReference type="EnsemblMetazoa" id="XM_020001239.1">
    <property type="protein sequence ID" value="XP_019856798.1"/>
    <property type="gene ID" value="LOC105314125"/>
</dbReference>
<reference evidence="5" key="1">
    <citation type="journal article" date="2010" name="Nature">
        <title>The Amphimedon queenslandica genome and the evolution of animal complexity.</title>
        <authorList>
            <person name="Srivastava M."/>
            <person name="Simakov O."/>
            <person name="Chapman J."/>
            <person name="Fahey B."/>
            <person name="Gauthier M.E."/>
            <person name="Mitros T."/>
            <person name="Richards G.S."/>
            <person name="Conaco C."/>
            <person name="Dacre M."/>
            <person name="Hellsten U."/>
            <person name="Larroux C."/>
            <person name="Putnam N.H."/>
            <person name="Stanke M."/>
            <person name="Adamska M."/>
            <person name="Darling A."/>
            <person name="Degnan S.M."/>
            <person name="Oakley T.H."/>
            <person name="Plachetzki D.C."/>
            <person name="Zhai Y."/>
            <person name="Adamski M."/>
            <person name="Calcino A."/>
            <person name="Cummins S.F."/>
            <person name="Goodstein D.M."/>
            <person name="Harris C."/>
            <person name="Jackson D.J."/>
            <person name="Leys S.P."/>
            <person name="Shu S."/>
            <person name="Woodcroft B.J."/>
            <person name="Vervoort M."/>
            <person name="Kosik K.S."/>
            <person name="Manning G."/>
            <person name="Degnan B.M."/>
            <person name="Rokhsar D.S."/>
        </authorList>
    </citation>
    <scope>NUCLEOTIDE SEQUENCE [LARGE SCALE GENOMIC DNA]</scope>
</reference>
<dbReference type="PANTHER" id="PTHR19143:SF458">
    <property type="entry name" value="FIBRINOGEN C-TERMINAL DOMAIN-CONTAINING PROTEIN-RELATED"/>
    <property type="match status" value="1"/>
</dbReference>
<keyword evidence="5" id="KW-1185">Reference proteome</keyword>
<evidence type="ECO:0000313" key="5">
    <source>
        <dbReference type="Proteomes" id="UP000007879"/>
    </source>
</evidence>
<dbReference type="InterPro" id="IPR050373">
    <property type="entry name" value="Fibrinogen_C-term_domain"/>
</dbReference>
<feature type="chain" id="PRO_5010886849" description="Fibrinogen C-terminal domain-containing protein" evidence="2">
    <location>
        <begin position="19"/>
        <end position="234"/>
    </location>
</feature>
<dbReference type="NCBIfam" id="NF040941">
    <property type="entry name" value="GGGWT_bact"/>
    <property type="match status" value="1"/>
</dbReference>
<keyword evidence="2" id="KW-0732">Signal</keyword>
<dbReference type="Gene3D" id="3.90.215.10">
    <property type="entry name" value="Gamma Fibrinogen, chain A, domain 1"/>
    <property type="match status" value="1"/>
</dbReference>
<protein>
    <recommendedName>
        <fullName evidence="3">Fibrinogen C-terminal domain-containing protein</fullName>
    </recommendedName>
</protein>
<sequence length="234" mass="26657">MALLLLGSFIVLISTANAVEETKICIPCDCKEAYQQGKTCSGVYTIKPDELPAFEVYCDMSNGGWTVFQRRMDGTVNFYRSWADYTKGFGDLNGEFWLGLNKVNRLTKSSTSLRVDLEDFEGNKKYATYNSFQVGNAVTKYTLRVSGYGGNAGDDLSYHDGMKFSTYNQDNDMHSTNCAATYKGAWWYNRCHNSNLNGLYLVGSHTSYANGIHWYHFKKHHYSLKTTEMKIRRK</sequence>
<dbReference type="InterPro" id="IPR002181">
    <property type="entry name" value="Fibrinogen_a/b/g_C_dom"/>
</dbReference>
<dbReference type="Pfam" id="PF00147">
    <property type="entry name" value="Fibrinogen_C"/>
    <property type="match status" value="1"/>
</dbReference>